<keyword evidence="2" id="KW-0812">Transmembrane</keyword>
<dbReference type="EMBL" id="JAUNZN010000039">
    <property type="protein sequence ID" value="KAK4806525.1"/>
    <property type="molecule type" value="Genomic_DNA"/>
</dbReference>
<comment type="caution">
    <text evidence="3">The sequence shown here is derived from an EMBL/GenBank/DDBJ whole genome shotgun (WGS) entry which is preliminary data.</text>
</comment>
<organism evidence="3 4">
    <name type="scientific">Mycteria americana</name>
    <name type="common">Wood stork</name>
    <dbReference type="NCBI Taxonomy" id="33587"/>
    <lineage>
        <taxon>Eukaryota</taxon>
        <taxon>Metazoa</taxon>
        <taxon>Chordata</taxon>
        <taxon>Craniata</taxon>
        <taxon>Vertebrata</taxon>
        <taxon>Euteleostomi</taxon>
        <taxon>Archelosauria</taxon>
        <taxon>Archosauria</taxon>
        <taxon>Dinosauria</taxon>
        <taxon>Saurischia</taxon>
        <taxon>Theropoda</taxon>
        <taxon>Coelurosauria</taxon>
        <taxon>Aves</taxon>
        <taxon>Neognathae</taxon>
        <taxon>Neoaves</taxon>
        <taxon>Aequornithes</taxon>
        <taxon>Ciconiiformes</taxon>
        <taxon>Ciconiidae</taxon>
        <taxon>Mycteria</taxon>
    </lineage>
</organism>
<feature type="region of interest" description="Disordered" evidence="1">
    <location>
        <begin position="205"/>
        <end position="243"/>
    </location>
</feature>
<dbReference type="Proteomes" id="UP001333110">
    <property type="component" value="Unassembled WGS sequence"/>
</dbReference>
<feature type="transmembrane region" description="Helical" evidence="2">
    <location>
        <begin position="14"/>
        <end position="33"/>
    </location>
</feature>
<keyword evidence="2" id="KW-0472">Membrane</keyword>
<dbReference type="AlphaFoldDB" id="A0AAN7RKI7"/>
<keyword evidence="2" id="KW-1133">Transmembrane helix</keyword>
<proteinExistence type="predicted"/>
<reference evidence="3 4" key="1">
    <citation type="journal article" date="2023" name="J. Hered.">
        <title>Chromosome-level genome of the wood stork (Mycteria americana) provides insight into avian chromosome evolution.</title>
        <authorList>
            <person name="Flamio R. Jr."/>
            <person name="Ramstad K.M."/>
        </authorList>
    </citation>
    <scope>NUCLEOTIDE SEQUENCE [LARGE SCALE GENOMIC DNA]</scope>
    <source>
        <strain evidence="3">JAX WOST 10</strain>
    </source>
</reference>
<name>A0AAN7RKI7_MYCAM</name>
<sequence>MIPRTASLRQLKEVLSFFYTILMLMVNPLLYSLRTREVKGALGNALRKTSKVSSWDMTEHIQPQQRAFPISSADAYTDRLREITQAPEGLLKVYCQKPQPMCISRNEMPEAKGGRMVANGPPLVRWHVEEEEVSKTSLQEYQVPEMRGASLEPGRHSPAGRGSATRLDLLMREDQGSSFSKAKFYTVHWCPCPGFGRKEAARVTSVREDQGLPPCQTGLGPDSSKIDPPLAKTEPSNKAGGTGVKMCLRRGKIARLG</sequence>
<evidence type="ECO:0000313" key="4">
    <source>
        <dbReference type="Proteomes" id="UP001333110"/>
    </source>
</evidence>
<accession>A0AAN7RKI7</accession>
<gene>
    <name evidence="3" type="ORF">QYF61_021361</name>
</gene>
<evidence type="ECO:0000256" key="2">
    <source>
        <dbReference type="SAM" id="Phobius"/>
    </source>
</evidence>
<keyword evidence="4" id="KW-1185">Reference proteome</keyword>
<evidence type="ECO:0000313" key="3">
    <source>
        <dbReference type="EMBL" id="KAK4806525.1"/>
    </source>
</evidence>
<protein>
    <submittedName>
        <fullName evidence="3">Uncharacterized protein</fullName>
    </submittedName>
</protein>
<evidence type="ECO:0000256" key="1">
    <source>
        <dbReference type="SAM" id="MobiDB-lite"/>
    </source>
</evidence>